<dbReference type="PROSITE" id="PS51763">
    <property type="entry name" value="CBM10"/>
    <property type="match status" value="1"/>
</dbReference>
<evidence type="ECO:0000313" key="6">
    <source>
        <dbReference type="EMBL" id="ORX63592.1"/>
    </source>
</evidence>
<organism evidence="6 7">
    <name type="scientific">Anaeromyces robustus</name>
    <dbReference type="NCBI Taxonomy" id="1754192"/>
    <lineage>
        <taxon>Eukaryota</taxon>
        <taxon>Fungi</taxon>
        <taxon>Fungi incertae sedis</taxon>
        <taxon>Chytridiomycota</taxon>
        <taxon>Chytridiomycota incertae sedis</taxon>
        <taxon>Neocallimastigomycetes</taxon>
        <taxon>Neocallimastigales</taxon>
        <taxon>Neocallimastigaceae</taxon>
        <taxon>Anaeromyces</taxon>
    </lineage>
</organism>
<evidence type="ECO:0000256" key="2">
    <source>
        <dbReference type="ARBA" id="ARBA00022737"/>
    </source>
</evidence>
<comment type="caution">
    <text evidence="6">The sequence shown here is derived from an EMBL/GenBank/DDBJ whole genome shotgun (WGS) entry which is preliminary data.</text>
</comment>
<name>A0A1Y1VQK7_9FUNG</name>
<keyword evidence="1 4" id="KW-0732">Signal</keyword>
<protein>
    <recommendedName>
        <fullName evidence="5">CBM10 domain-containing protein</fullName>
    </recommendedName>
</protein>
<evidence type="ECO:0000256" key="4">
    <source>
        <dbReference type="SAM" id="SignalP"/>
    </source>
</evidence>
<reference evidence="6 7" key="1">
    <citation type="submission" date="2016-08" db="EMBL/GenBank/DDBJ databases">
        <title>A Parts List for Fungal Cellulosomes Revealed by Comparative Genomics.</title>
        <authorList>
            <consortium name="DOE Joint Genome Institute"/>
            <person name="Haitjema C.H."/>
            <person name="Gilmore S.P."/>
            <person name="Henske J.K."/>
            <person name="Solomon K.V."/>
            <person name="De Groot R."/>
            <person name="Kuo A."/>
            <person name="Mondo S.J."/>
            <person name="Salamov A.A."/>
            <person name="Labutti K."/>
            <person name="Zhao Z."/>
            <person name="Chiniquy J."/>
            <person name="Barry K."/>
            <person name="Brewer H.M."/>
            <person name="Purvine S.O."/>
            <person name="Wright A.T."/>
            <person name="Boxma B."/>
            <person name="Van Alen T."/>
            <person name="Hackstein J.H."/>
            <person name="Baker S.E."/>
            <person name="Grigoriev I.V."/>
            <person name="O'Malley M.A."/>
        </authorList>
    </citation>
    <scope>NUCLEOTIDE SEQUENCE [LARGE SCALE GENOMIC DNA]</scope>
    <source>
        <strain evidence="6 7">S4</strain>
    </source>
</reference>
<feature type="domain" description="CBM10" evidence="5">
    <location>
        <begin position="35"/>
        <end position="67"/>
    </location>
</feature>
<dbReference type="Gene3D" id="3.90.1220.10">
    <property type="entry name" value="Cellulose docking domain, dockering"/>
    <property type="match status" value="1"/>
</dbReference>
<evidence type="ECO:0000256" key="3">
    <source>
        <dbReference type="ARBA" id="ARBA00022801"/>
    </source>
</evidence>
<feature type="chain" id="PRO_5011007752" description="CBM10 domain-containing protein" evidence="4">
    <location>
        <begin position="22"/>
        <end position="67"/>
    </location>
</feature>
<reference evidence="6 7" key="2">
    <citation type="submission" date="2016-08" db="EMBL/GenBank/DDBJ databases">
        <title>Pervasive Adenine N6-methylation of Active Genes in Fungi.</title>
        <authorList>
            <consortium name="DOE Joint Genome Institute"/>
            <person name="Mondo S.J."/>
            <person name="Dannebaum R.O."/>
            <person name="Kuo R.C."/>
            <person name="Labutti K."/>
            <person name="Haridas S."/>
            <person name="Kuo A."/>
            <person name="Salamov A."/>
            <person name="Ahrendt S.R."/>
            <person name="Lipzen A."/>
            <person name="Sullivan W."/>
            <person name="Andreopoulos W.B."/>
            <person name="Clum A."/>
            <person name="Lindquist E."/>
            <person name="Daum C."/>
            <person name="Ramamoorthy G.K."/>
            <person name="Gryganskyi A."/>
            <person name="Culley D."/>
            <person name="Magnuson J.K."/>
            <person name="James T.Y."/>
            <person name="O'Malley M.A."/>
            <person name="Stajich J.E."/>
            <person name="Spatafora J.W."/>
            <person name="Visel A."/>
            <person name="Grigoriev I.V."/>
        </authorList>
    </citation>
    <scope>NUCLEOTIDE SEQUENCE [LARGE SCALE GENOMIC DNA]</scope>
    <source>
        <strain evidence="6 7">S4</strain>
    </source>
</reference>
<evidence type="ECO:0000259" key="5">
    <source>
        <dbReference type="PROSITE" id="PS51763"/>
    </source>
</evidence>
<accession>A0A1Y1VQK7</accession>
<feature type="signal peptide" evidence="4">
    <location>
        <begin position="1"/>
        <end position="21"/>
    </location>
</feature>
<dbReference type="InterPro" id="IPR002883">
    <property type="entry name" value="CBM10/Dockerin_dom"/>
</dbReference>
<dbReference type="Pfam" id="PF02013">
    <property type="entry name" value="CBM_10"/>
    <property type="match status" value="1"/>
</dbReference>
<dbReference type="SUPFAM" id="SSF64571">
    <property type="entry name" value="Cellulose docking domain, dockering"/>
    <property type="match status" value="1"/>
</dbReference>
<gene>
    <name evidence="6" type="ORF">BCR32DRAFT_287646</name>
</gene>
<evidence type="ECO:0000313" key="7">
    <source>
        <dbReference type="Proteomes" id="UP000193944"/>
    </source>
</evidence>
<sequence length="67" mass="7633">MKNLILFLSGLVLINIPKCLSENFYPGGIEDENYSCFSIELGYPCCQTSCEVYYIDEDGDWGIEDNH</sequence>
<evidence type="ECO:0000256" key="1">
    <source>
        <dbReference type="ARBA" id="ARBA00022729"/>
    </source>
</evidence>
<dbReference type="GO" id="GO:0016787">
    <property type="term" value="F:hydrolase activity"/>
    <property type="evidence" value="ECO:0007669"/>
    <property type="project" value="UniProtKB-KW"/>
</dbReference>
<keyword evidence="2" id="KW-0677">Repeat</keyword>
<feature type="non-terminal residue" evidence="6">
    <location>
        <position position="67"/>
    </location>
</feature>
<dbReference type="AlphaFoldDB" id="A0A1Y1VQK7"/>
<dbReference type="Proteomes" id="UP000193944">
    <property type="component" value="Unassembled WGS sequence"/>
</dbReference>
<dbReference type="OrthoDB" id="10338608at2759"/>
<keyword evidence="3" id="KW-0378">Hydrolase</keyword>
<dbReference type="EMBL" id="MCFG01000610">
    <property type="protein sequence ID" value="ORX63592.1"/>
    <property type="molecule type" value="Genomic_DNA"/>
</dbReference>
<keyword evidence="7" id="KW-1185">Reference proteome</keyword>
<dbReference type="InterPro" id="IPR009034">
    <property type="entry name" value="Dockerin_dom_fun_sf"/>
</dbReference>
<proteinExistence type="predicted"/>